<dbReference type="PROSITE" id="PS50162">
    <property type="entry name" value="RECA_2"/>
    <property type="match status" value="1"/>
</dbReference>
<organism evidence="9 10">
    <name type="scientific">Glutinoglossum americanum</name>
    <dbReference type="NCBI Taxonomy" id="1670608"/>
    <lineage>
        <taxon>Eukaryota</taxon>
        <taxon>Fungi</taxon>
        <taxon>Dikarya</taxon>
        <taxon>Ascomycota</taxon>
        <taxon>Pezizomycotina</taxon>
        <taxon>Geoglossomycetes</taxon>
        <taxon>Geoglossales</taxon>
        <taxon>Geoglossaceae</taxon>
        <taxon>Glutinoglossum</taxon>
    </lineage>
</organism>
<comment type="subcellular location">
    <subcellularLocation>
        <location evidence="1">Nucleus</location>
    </subcellularLocation>
</comment>
<dbReference type="PANTHER" id="PTHR22942:SF66">
    <property type="entry name" value="RE19845P"/>
    <property type="match status" value="1"/>
</dbReference>
<sequence>MTDLLTILPTFPVKQYTHLLPSLEKNFITTTDLLTLDALEVSKRARLPLLDIRRLTNAVVAALQGELGIGPDGAVSGGVEMGDRKGRLRRTGVEAIEGWKTVSTLDEKLDAALKGGIPTGHITEFTGESAAGKTQFLLTLSLAAQLPPTHGGLSKSALYIATESPISTRRLSQLLSSIRSRFPDVQPPPSMDRVLSIICADLEVQEHILNYQLEVAIQRYGVGLVAIDSVAANFRAELGNAGGAGGVGGANMAKRSVDLLRLGQLLRHLAREHDVAIVVANQVSDRFGPAPPAPSSSSSSSSITTTTRPADILTLDHQQRWFTGWGDEYPIHSPSLPNIPNPKTPSLGLTWTNCLSARIALIKEPVYGGADAVDGEVGGEKELLRWRRWMKIVFAPWAEGGRGTEVEFVITTGGVKATEVESENG</sequence>
<dbReference type="EMBL" id="JAGHQL010000050">
    <property type="protein sequence ID" value="KAH0542616.1"/>
    <property type="molecule type" value="Genomic_DNA"/>
</dbReference>
<dbReference type="GO" id="GO:0000150">
    <property type="term" value="F:DNA strand exchange activity"/>
    <property type="evidence" value="ECO:0007669"/>
    <property type="project" value="TreeGrafter"/>
</dbReference>
<evidence type="ECO:0000256" key="3">
    <source>
        <dbReference type="ARBA" id="ARBA00022763"/>
    </source>
</evidence>
<evidence type="ECO:0000256" key="7">
    <source>
        <dbReference type="SAM" id="MobiDB-lite"/>
    </source>
</evidence>
<evidence type="ECO:0000256" key="4">
    <source>
        <dbReference type="ARBA" id="ARBA00022840"/>
    </source>
</evidence>
<keyword evidence="3" id="KW-0227">DNA damage</keyword>
<evidence type="ECO:0000256" key="2">
    <source>
        <dbReference type="ARBA" id="ARBA00022741"/>
    </source>
</evidence>
<dbReference type="Gene3D" id="3.40.50.300">
    <property type="entry name" value="P-loop containing nucleotide triphosphate hydrolases"/>
    <property type="match status" value="1"/>
</dbReference>
<dbReference type="GO" id="GO:0006312">
    <property type="term" value="P:mitotic recombination"/>
    <property type="evidence" value="ECO:0007669"/>
    <property type="project" value="TreeGrafter"/>
</dbReference>
<evidence type="ECO:0000313" key="10">
    <source>
        <dbReference type="Proteomes" id="UP000698800"/>
    </source>
</evidence>
<dbReference type="CDD" id="cd19491">
    <property type="entry name" value="XRCC3"/>
    <property type="match status" value="1"/>
</dbReference>
<keyword evidence="6" id="KW-0539">Nucleus</keyword>
<dbReference type="GO" id="GO:0005524">
    <property type="term" value="F:ATP binding"/>
    <property type="evidence" value="ECO:0007669"/>
    <property type="project" value="UniProtKB-KW"/>
</dbReference>
<dbReference type="OrthoDB" id="1861185at2759"/>
<dbReference type="GO" id="GO:0140664">
    <property type="term" value="F:ATP-dependent DNA damage sensor activity"/>
    <property type="evidence" value="ECO:0007669"/>
    <property type="project" value="InterPro"/>
</dbReference>
<dbReference type="GO" id="GO:0005634">
    <property type="term" value="C:nucleus"/>
    <property type="evidence" value="ECO:0007669"/>
    <property type="project" value="UniProtKB-SubCell"/>
</dbReference>
<comment type="caution">
    <text evidence="9">The sequence shown here is derived from an EMBL/GenBank/DDBJ whole genome shotgun (WGS) entry which is preliminary data.</text>
</comment>
<evidence type="ECO:0000259" key="8">
    <source>
        <dbReference type="PROSITE" id="PS50162"/>
    </source>
</evidence>
<gene>
    <name evidence="9" type="ORF">FGG08_003024</name>
</gene>
<evidence type="ECO:0000256" key="5">
    <source>
        <dbReference type="ARBA" id="ARBA00023204"/>
    </source>
</evidence>
<dbReference type="InterPro" id="IPR013632">
    <property type="entry name" value="Rad51_C"/>
</dbReference>
<dbReference type="GO" id="GO:0003697">
    <property type="term" value="F:single-stranded DNA binding"/>
    <property type="evidence" value="ECO:0007669"/>
    <property type="project" value="TreeGrafter"/>
</dbReference>
<dbReference type="AlphaFoldDB" id="A0A9P8L403"/>
<dbReference type="SUPFAM" id="SSF52540">
    <property type="entry name" value="P-loop containing nucleoside triphosphate hydrolases"/>
    <property type="match status" value="1"/>
</dbReference>
<keyword evidence="10" id="KW-1185">Reference proteome</keyword>
<dbReference type="GO" id="GO:0000730">
    <property type="term" value="P:DNA recombinase assembly"/>
    <property type="evidence" value="ECO:0007669"/>
    <property type="project" value="TreeGrafter"/>
</dbReference>
<dbReference type="Pfam" id="PF08423">
    <property type="entry name" value="Rad51"/>
    <property type="match status" value="1"/>
</dbReference>
<dbReference type="PANTHER" id="PTHR22942">
    <property type="entry name" value="RECA/RAD51/RADA DNA STRAND-PAIRING FAMILY MEMBER"/>
    <property type="match status" value="1"/>
</dbReference>
<evidence type="ECO:0000256" key="6">
    <source>
        <dbReference type="ARBA" id="ARBA00023242"/>
    </source>
</evidence>
<dbReference type="InterPro" id="IPR027417">
    <property type="entry name" value="P-loop_NTPase"/>
</dbReference>
<proteinExistence type="predicted"/>
<dbReference type="InterPro" id="IPR020588">
    <property type="entry name" value="RecA_ATP-bd"/>
</dbReference>
<name>A0A9P8L403_9PEZI</name>
<dbReference type="InterPro" id="IPR047348">
    <property type="entry name" value="XRCC3-like_C"/>
</dbReference>
<protein>
    <recommendedName>
        <fullName evidence="8">RecA family profile 1 domain-containing protein</fullName>
    </recommendedName>
</protein>
<evidence type="ECO:0000256" key="1">
    <source>
        <dbReference type="ARBA" id="ARBA00004123"/>
    </source>
</evidence>
<dbReference type="GO" id="GO:0003690">
    <property type="term" value="F:double-stranded DNA binding"/>
    <property type="evidence" value="ECO:0007669"/>
    <property type="project" value="TreeGrafter"/>
</dbReference>
<keyword evidence="4" id="KW-0067">ATP-binding</keyword>
<keyword evidence="2" id="KW-0547">Nucleotide-binding</keyword>
<feature type="region of interest" description="Disordered" evidence="7">
    <location>
        <begin position="288"/>
        <end position="309"/>
    </location>
</feature>
<dbReference type="GO" id="GO:0042148">
    <property type="term" value="P:DNA strand invasion"/>
    <property type="evidence" value="ECO:0007669"/>
    <property type="project" value="TreeGrafter"/>
</dbReference>
<dbReference type="GO" id="GO:0061982">
    <property type="term" value="P:meiosis I cell cycle process"/>
    <property type="evidence" value="ECO:0007669"/>
    <property type="project" value="UniProtKB-ARBA"/>
</dbReference>
<evidence type="ECO:0000313" key="9">
    <source>
        <dbReference type="EMBL" id="KAH0542616.1"/>
    </source>
</evidence>
<dbReference type="Proteomes" id="UP000698800">
    <property type="component" value="Unassembled WGS sequence"/>
</dbReference>
<reference evidence="9" key="1">
    <citation type="submission" date="2021-03" db="EMBL/GenBank/DDBJ databases">
        <title>Comparative genomics and phylogenomic investigation of the class Geoglossomycetes provide insights into ecological specialization and systematics.</title>
        <authorList>
            <person name="Melie T."/>
            <person name="Pirro S."/>
            <person name="Miller A.N."/>
            <person name="Quandt A."/>
        </authorList>
    </citation>
    <scope>NUCLEOTIDE SEQUENCE</scope>
    <source>
        <strain evidence="9">GBOQ0MN5Z8</strain>
    </source>
</reference>
<keyword evidence="5" id="KW-0234">DNA repair</keyword>
<feature type="domain" description="RecA family profile 1" evidence="8">
    <location>
        <begin position="98"/>
        <end position="283"/>
    </location>
</feature>
<accession>A0A9P8L403</accession>